<feature type="domain" description="AP-5 complex subunit zeta-1 ARM repeats" evidence="1">
    <location>
        <begin position="16"/>
        <end position="83"/>
    </location>
</feature>
<evidence type="ECO:0000313" key="2">
    <source>
        <dbReference type="EMBL" id="KAF5758886.1"/>
    </source>
</evidence>
<reference evidence="2 4" key="1">
    <citation type="journal article" date="2017" name="Nature">
        <title>The sunflower genome provides insights into oil metabolism, flowering and Asterid evolution.</title>
        <authorList>
            <person name="Badouin H."/>
            <person name="Gouzy J."/>
            <person name="Grassa C.J."/>
            <person name="Murat F."/>
            <person name="Staton S.E."/>
            <person name="Cottret L."/>
            <person name="Lelandais-Briere C."/>
            <person name="Owens G.L."/>
            <person name="Carrere S."/>
            <person name="Mayjonade B."/>
            <person name="Legrand L."/>
            <person name="Gill N."/>
            <person name="Kane N.C."/>
            <person name="Bowers J.E."/>
            <person name="Hubner S."/>
            <person name="Bellec A."/>
            <person name="Berard A."/>
            <person name="Berges H."/>
            <person name="Blanchet N."/>
            <person name="Boniface M.C."/>
            <person name="Brunel D."/>
            <person name="Catrice O."/>
            <person name="Chaidir N."/>
            <person name="Claudel C."/>
            <person name="Donnadieu C."/>
            <person name="Faraut T."/>
            <person name="Fievet G."/>
            <person name="Helmstetter N."/>
            <person name="King M."/>
            <person name="Knapp S.J."/>
            <person name="Lai Z."/>
            <person name="Le Paslier M.C."/>
            <person name="Lippi Y."/>
            <person name="Lorenzon L."/>
            <person name="Mandel J.R."/>
            <person name="Marage G."/>
            <person name="Marchand G."/>
            <person name="Marquand E."/>
            <person name="Bret-Mestries E."/>
            <person name="Morien E."/>
            <person name="Nambeesan S."/>
            <person name="Nguyen T."/>
            <person name="Pegot-Espagnet P."/>
            <person name="Pouilly N."/>
            <person name="Raftis F."/>
            <person name="Sallet E."/>
            <person name="Schiex T."/>
            <person name="Thomas J."/>
            <person name="Vandecasteele C."/>
            <person name="Vares D."/>
            <person name="Vear F."/>
            <person name="Vautrin S."/>
            <person name="Crespi M."/>
            <person name="Mangin B."/>
            <person name="Burke J.M."/>
            <person name="Salse J."/>
            <person name="Munos S."/>
            <person name="Vincourt P."/>
            <person name="Rieseberg L.H."/>
            <person name="Langlade N.B."/>
        </authorList>
    </citation>
    <scope>NUCLEOTIDE SEQUENCE [LARGE SCALE GENOMIC DNA]</scope>
    <source>
        <strain evidence="4">cv. SF193</strain>
        <tissue evidence="2">Leaves</tissue>
    </source>
</reference>
<dbReference type="Pfam" id="PF14764">
    <property type="entry name" value="SPG48"/>
    <property type="match status" value="1"/>
</dbReference>
<dbReference type="PANTHER" id="PTHR47885">
    <property type="entry name" value="AP-5 COMPLEX SUBUNIT ZETA-1"/>
    <property type="match status" value="1"/>
</dbReference>
<keyword evidence="4" id="KW-1185">Reference proteome</keyword>
<dbReference type="Proteomes" id="UP000215914">
    <property type="component" value="Chromosome 16"/>
</dbReference>
<accession>A0A251RXY0</accession>
<proteinExistence type="predicted"/>
<reference evidence="2" key="3">
    <citation type="submission" date="2020-06" db="EMBL/GenBank/DDBJ databases">
        <title>Helianthus annuus Genome sequencing and assembly Release 2.</title>
        <authorList>
            <person name="Gouzy J."/>
            <person name="Langlade N."/>
            <person name="Munos S."/>
        </authorList>
    </citation>
    <scope>NUCLEOTIDE SEQUENCE</scope>
    <source>
        <tissue evidence="2">Leaves</tissue>
    </source>
</reference>
<evidence type="ECO:0000313" key="3">
    <source>
        <dbReference type="EMBL" id="OTF91102.1"/>
    </source>
</evidence>
<gene>
    <name evidence="3" type="ORF">HannXRQ_Chr16g0507081</name>
    <name evidence="2" type="ORF">HanXRQr2_Chr16g0734601</name>
</gene>
<evidence type="ECO:0000313" key="4">
    <source>
        <dbReference type="Proteomes" id="UP000215914"/>
    </source>
</evidence>
<dbReference type="Gramene" id="mRNA:HanXRQr2_Chr16g0734601">
    <property type="protein sequence ID" value="mRNA:HanXRQr2_Chr16g0734601"/>
    <property type="gene ID" value="HanXRQr2_Chr16g0734601"/>
</dbReference>
<dbReference type="InParanoid" id="A0A251RXY0"/>
<organism evidence="3 4">
    <name type="scientific">Helianthus annuus</name>
    <name type="common">Common sunflower</name>
    <dbReference type="NCBI Taxonomy" id="4232"/>
    <lineage>
        <taxon>Eukaryota</taxon>
        <taxon>Viridiplantae</taxon>
        <taxon>Streptophyta</taxon>
        <taxon>Embryophyta</taxon>
        <taxon>Tracheophyta</taxon>
        <taxon>Spermatophyta</taxon>
        <taxon>Magnoliopsida</taxon>
        <taxon>eudicotyledons</taxon>
        <taxon>Gunneridae</taxon>
        <taxon>Pentapetalae</taxon>
        <taxon>asterids</taxon>
        <taxon>campanulids</taxon>
        <taxon>Asterales</taxon>
        <taxon>Asteraceae</taxon>
        <taxon>Asteroideae</taxon>
        <taxon>Heliantheae alliance</taxon>
        <taxon>Heliantheae</taxon>
        <taxon>Helianthus</taxon>
    </lineage>
</organism>
<dbReference type="AlphaFoldDB" id="A0A251RXY0"/>
<dbReference type="EMBL" id="MNCJ02000331">
    <property type="protein sequence ID" value="KAF5758886.1"/>
    <property type="molecule type" value="Genomic_DNA"/>
</dbReference>
<dbReference type="InterPro" id="IPR055450">
    <property type="entry name" value="AP5Z1_ARM"/>
</dbReference>
<dbReference type="EMBL" id="CM007905">
    <property type="protein sequence ID" value="OTF91102.1"/>
    <property type="molecule type" value="Genomic_DNA"/>
</dbReference>
<dbReference type="PANTHER" id="PTHR47885:SF1">
    <property type="entry name" value="AP-5 COMPLEX SUBUNIT ZETA-1"/>
    <property type="match status" value="1"/>
</dbReference>
<sequence length="83" mass="9652">MLLSIIKCGYELYKIENYEKLIARAYPQLGKIFQRFVSSTSQSRSSFGLLLLAILQSYVDYGEFVLHDVDPSLLTFFRSYLSR</sequence>
<name>A0A251RXY0_HELAN</name>
<dbReference type="STRING" id="4232.A0A251RXY0"/>
<evidence type="ECO:0000259" key="1">
    <source>
        <dbReference type="Pfam" id="PF14764"/>
    </source>
</evidence>
<protein>
    <submittedName>
        <fullName evidence="2">AP-5 complex subunit zeta-1 protein</fullName>
    </submittedName>
    <submittedName>
        <fullName evidence="3">Putative AP-5 complex subunit zeta-1</fullName>
    </submittedName>
</protein>
<reference evidence="3" key="2">
    <citation type="submission" date="2017-02" db="EMBL/GenBank/DDBJ databases">
        <title>Sunflower complete genome.</title>
        <authorList>
            <person name="Langlade N."/>
            <person name="Munos S."/>
        </authorList>
    </citation>
    <scope>NUCLEOTIDE SEQUENCE [LARGE SCALE GENOMIC DNA]</scope>
    <source>
        <tissue evidence="3">Leaves</tissue>
    </source>
</reference>